<sequence>MPLYLVEYQQFNQVQFPQTQKDYIRYIRSQKYAVMCFQESLASSQDLISSLHIHFQLKAPYRTPHVDILSFSHNFQISDIDTSPTFSDSPSLILLLVFTELRSPDVKAMNCCKFLFQVIDILVLSVNWNKLNASLVLEIPDSRVYLNLPTWNSRGR</sequence>
<proteinExistence type="predicted"/>
<evidence type="ECO:0000313" key="2">
    <source>
        <dbReference type="Proteomes" id="UP000242381"/>
    </source>
</evidence>
<protein>
    <submittedName>
        <fullName evidence="1">Uncharacterized protein</fullName>
    </submittedName>
</protein>
<evidence type="ECO:0000313" key="1">
    <source>
        <dbReference type="EMBL" id="ORE21898.1"/>
    </source>
</evidence>
<dbReference type="Proteomes" id="UP000242381">
    <property type="component" value="Unassembled WGS sequence"/>
</dbReference>
<gene>
    <name evidence="1" type="ORF">BCV71DRAFT_231798</name>
</gene>
<dbReference type="AlphaFoldDB" id="A0A1X0SCP3"/>
<accession>A0A1X0SCP3</accession>
<reference evidence="1 2" key="1">
    <citation type="journal article" date="2016" name="Proc. Natl. Acad. Sci. U.S.A.">
        <title>Lipid metabolic changes in an early divergent fungus govern the establishment of a mutualistic symbiosis with endobacteria.</title>
        <authorList>
            <person name="Lastovetsky O.A."/>
            <person name="Gaspar M.L."/>
            <person name="Mondo S.J."/>
            <person name="LaButti K.M."/>
            <person name="Sandor L."/>
            <person name="Grigoriev I.V."/>
            <person name="Henry S.A."/>
            <person name="Pawlowska T.E."/>
        </authorList>
    </citation>
    <scope>NUCLEOTIDE SEQUENCE [LARGE SCALE GENOMIC DNA]</scope>
    <source>
        <strain evidence="1 2">ATCC 11559</strain>
    </source>
</reference>
<name>A0A1X0SCP3_RHIZD</name>
<dbReference type="VEuPathDB" id="FungiDB:BCV72DRAFT_330122"/>
<dbReference type="EMBL" id="KV921272">
    <property type="protein sequence ID" value="ORE21898.1"/>
    <property type="molecule type" value="Genomic_DNA"/>
</dbReference>
<organism evidence="1 2">
    <name type="scientific">Rhizopus microsporus</name>
    <dbReference type="NCBI Taxonomy" id="58291"/>
    <lineage>
        <taxon>Eukaryota</taxon>
        <taxon>Fungi</taxon>
        <taxon>Fungi incertae sedis</taxon>
        <taxon>Mucoromycota</taxon>
        <taxon>Mucoromycotina</taxon>
        <taxon>Mucoromycetes</taxon>
        <taxon>Mucorales</taxon>
        <taxon>Mucorineae</taxon>
        <taxon>Rhizopodaceae</taxon>
        <taxon>Rhizopus</taxon>
    </lineage>
</organism>